<proteinExistence type="predicted"/>
<accession>A0A4C1WE18</accession>
<dbReference type="EMBL" id="BGZK01000538">
    <property type="protein sequence ID" value="GBP49140.1"/>
    <property type="molecule type" value="Genomic_DNA"/>
</dbReference>
<sequence length="88" mass="9825">MTISAWIKGLTITNTNFNMKCADNVTNGNNEKVTWERSGCMEKPEFIIYTSAAKENGLHGAGFSVNKILDKCVLGFQEINERFCETSI</sequence>
<comment type="caution">
    <text evidence="1">The sequence shown here is derived from an EMBL/GenBank/DDBJ whole genome shotgun (WGS) entry which is preliminary data.</text>
</comment>
<evidence type="ECO:0000313" key="2">
    <source>
        <dbReference type="Proteomes" id="UP000299102"/>
    </source>
</evidence>
<organism evidence="1 2">
    <name type="scientific">Eumeta variegata</name>
    <name type="common">Bagworm moth</name>
    <name type="synonym">Eumeta japonica</name>
    <dbReference type="NCBI Taxonomy" id="151549"/>
    <lineage>
        <taxon>Eukaryota</taxon>
        <taxon>Metazoa</taxon>
        <taxon>Ecdysozoa</taxon>
        <taxon>Arthropoda</taxon>
        <taxon>Hexapoda</taxon>
        <taxon>Insecta</taxon>
        <taxon>Pterygota</taxon>
        <taxon>Neoptera</taxon>
        <taxon>Endopterygota</taxon>
        <taxon>Lepidoptera</taxon>
        <taxon>Glossata</taxon>
        <taxon>Ditrysia</taxon>
        <taxon>Tineoidea</taxon>
        <taxon>Psychidae</taxon>
        <taxon>Oiketicinae</taxon>
        <taxon>Eumeta</taxon>
    </lineage>
</organism>
<keyword evidence="2" id="KW-1185">Reference proteome</keyword>
<dbReference type="Proteomes" id="UP000299102">
    <property type="component" value="Unassembled WGS sequence"/>
</dbReference>
<evidence type="ECO:0000313" key="1">
    <source>
        <dbReference type="EMBL" id="GBP49140.1"/>
    </source>
</evidence>
<gene>
    <name evidence="1" type="ORF">EVAR_80808_1</name>
</gene>
<reference evidence="1 2" key="1">
    <citation type="journal article" date="2019" name="Commun. Biol.">
        <title>The bagworm genome reveals a unique fibroin gene that provides high tensile strength.</title>
        <authorList>
            <person name="Kono N."/>
            <person name="Nakamura H."/>
            <person name="Ohtoshi R."/>
            <person name="Tomita M."/>
            <person name="Numata K."/>
            <person name="Arakawa K."/>
        </authorList>
    </citation>
    <scope>NUCLEOTIDE SEQUENCE [LARGE SCALE GENOMIC DNA]</scope>
</reference>
<dbReference type="AlphaFoldDB" id="A0A4C1WE18"/>
<name>A0A4C1WE18_EUMVA</name>
<dbReference type="OrthoDB" id="6627613at2759"/>
<protein>
    <submittedName>
        <fullName evidence="1">Uncharacterized protein</fullName>
    </submittedName>
</protein>